<dbReference type="PANTHER" id="PTHR43610">
    <property type="entry name" value="BLL6696 PROTEIN"/>
    <property type="match status" value="1"/>
</dbReference>
<dbReference type="OrthoDB" id="64477at2759"/>
<dbReference type="AlphaFoldDB" id="A0A8H6I9B0"/>
<proteinExistence type="predicted"/>
<dbReference type="Pfam" id="PF13302">
    <property type="entry name" value="Acetyltransf_3"/>
    <property type="match status" value="1"/>
</dbReference>
<dbReference type="Gene3D" id="3.40.630.30">
    <property type="match status" value="1"/>
</dbReference>
<protein>
    <submittedName>
        <fullName evidence="2">Acyl-CoA N-acyltransferase</fullName>
    </submittedName>
</protein>
<sequence length="217" mass="24760">MPILSADTSPQTLILYSPSRRLMITTPTSEHDAQTTILRTDPAARRYLPSHLPETMIIDEARERRESRAKDQSILDLNVLIQQEVDGPYIELAGSLGISKIYKNQRSCEIGILVATKYHGQGFASEIFFTVWTYLFEGLKLHRVSLETAMANAPMRGWLEKVAGVVQEGMRRECWTDNEGGWIDVASYAVLDWEWRERVKGRLEARIGLENRRIKPA</sequence>
<name>A0A8H6I9B0_9AGAR</name>
<dbReference type="Proteomes" id="UP000521943">
    <property type="component" value="Unassembled WGS sequence"/>
</dbReference>
<keyword evidence="2" id="KW-0012">Acyltransferase</keyword>
<evidence type="ECO:0000313" key="2">
    <source>
        <dbReference type="EMBL" id="KAF6759661.1"/>
    </source>
</evidence>
<dbReference type="SUPFAM" id="SSF55729">
    <property type="entry name" value="Acyl-CoA N-acyltransferases (Nat)"/>
    <property type="match status" value="1"/>
</dbReference>
<accession>A0A8H6I9B0</accession>
<dbReference type="GO" id="GO:0016747">
    <property type="term" value="F:acyltransferase activity, transferring groups other than amino-acyl groups"/>
    <property type="evidence" value="ECO:0007669"/>
    <property type="project" value="InterPro"/>
</dbReference>
<reference evidence="2 3" key="1">
    <citation type="submission" date="2020-07" db="EMBL/GenBank/DDBJ databases">
        <title>Comparative genomics of pyrophilous fungi reveals a link between fire events and developmental genes.</title>
        <authorList>
            <consortium name="DOE Joint Genome Institute"/>
            <person name="Steindorff A.S."/>
            <person name="Carver A."/>
            <person name="Calhoun S."/>
            <person name="Stillman K."/>
            <person name="Liu H."/>
            <person name="Lipzen A."/>
            <person name="Pangilinan J."/>
            <person name="Labutti K."/>
            <person name="Bruns T.D."/>
            <person name="Grigoriev I.V."/>
        </authorList>
    </citation>
    <scope>NUCLEOTIDE SEQUENCE [LARGE SCALE GENOMIC DNA]</scope>
    <source>
        <strain evidence="2 3">CBS 144469</strain>
    </source>
</reference>
<feature type="domain" description="N-acetyltransferase" evidence="1">
    <location>
        <begin position="21"/>
        <end position="162"/>
    </location>
</feature>
<dbReference type="InterPro" id="IPR000182">
    <property type="entry name" value="GNAT_dom"/>
</dbReference>
<evidence type="ECO:0000259" key="1">
    <source>
        <dbReference type="Pfam" id="PF13302"/>
    </source>
</evidence>
<dbReference type="EMBL" id="JACGCI010000015">
    <property type="protein sequence ID" value="KAF6759661.1"/>
    <property type="molecule type" value="Genomic_DNA"/>
</dbReference>
<dbReference type="InterPro" id="IPR016181">
    <property type="entry name" value="Acyl_CoA_acyltransferase"/>
</dbReference>
<comment type="caution">
    <text evidence="2">The sequence shown here is derived from an EMBL/GenBank/DDBJ whole genome shotgun (WGS) entry which is preliminary data.</text>
</comment>
<gene>
    <name evidence="2" type="ORF">DFP72DRAFT_1064003</name>
</gene>
<keyword evidence="2" id="KW-0808">Transferase</keyword>
<organism evidence="2 3">
    <name type="scientific">Ephemerocybe angulata</name>
    <dbReference type="NCBI Taxonomy" id="980116"/>
    <lineage>
        <taxon>Eukaryota</taxon>
        <taxon>Fungi</taxon>
        <taxon>Dikarya</taxon>
        <taxon>Basidiomycota</taxon>
        <taxon>Agaricomycotina</taxon>
        <taxon>Agaricomycetes</taxon>
        <taxon>Agaricomycetidae</taxon>
        <taxon>Agaricales</taxon>
        <taxon>Agaricineae</taxon>
        <taxon>Psathyrellaceae</taxon>
        <taxon>Ephemerocybe</taxon>
    </lineage>
</organism>
<keyword evidence="3" id="KW-1185">Reference proteome</keyword>
<dbReference type="PANTHER" id="PTHR43610:SF1">
    <property type="entry name" value="N-ACETYLTRANSFERASE DOMAIN-CONTAINING PROTEIN"/>
    <property type="match status" value="1"/>
</dbReference>
<evidence type="ECO:0000313" key="3">
    <source>
        <dbReference type="Proteomes" id="UP000521943"/>
    </source>
</evidence>